<proteinExistence type="predicted"/>
<evidence type="ECO:0000313" key="2">
    <source>
        <dbReference type="Proteomes" id="UP001243375"/>
    </source>
</evidence>
<organism evidence="1 2">
    <name type="scientific">Naganishia vaughanmartiniae</name>
    <dbReference type="NCBI Taxonomy" id="1424756"/>
    <lineage>
        <taxon>Eukaryota</taxon>
        <taxon>Fungi</taxon>
        <taxon>Dikarya</taxon>
        <taxon>Basidiomycota</taxon>
        <taxon>Agaricomycotina</taxon>
        <taxon>Tremellomycetes</taxon>
        <taxon>Filobasidiales</taxon>
        <taxon>Filobasidiaceae</taxon>
        <taxon>Naganishia</taxon>
    </lineage>
</organism>
<accession>A0ACC2XQ18</accession>
<comment type="caution">
    <text evidence="1">The sequence shown here is derived from an EMBL/GenBank/DDBJ whole genome shotgun (WGS) entry which is preliminary data.</text>
</comment>
<protein>
    <submittedName>
        <fullName evidence="1">Uncharacterized protein</fullName>
    </submittedName>
</protein>
<gene>
    <name evidence="1" type="ORF">QFC22_000420</name>
</gene>
<sequence>MDHESTLRDLSLDAARMHNDDGMEDFDVPHAEAVYDTLEMTDLQESPSRTLHSTEADEHNVANFLRSAGVEISEDQHDVDPGIEDHNSPIEGMTHMDMHAFHHDSDHQLLHNDEESTTFDLQQIHQELDASSTLPQDLDAMAERAQRESHDGAAFSNEIDLTNHDNHARSFADFNMAPSPDALLPQAGAEEIPLPTGVQIVNEEVLINEEGMVPLSEEACSISVSKGQVEGVDDKSLFYQDAPIQDRFPNSVQSPTSGPAPAAMVKTPSASNPPLPIDHALTEPITAFYKLQFLEAPPAQTSGPHGEYRPKEAFSYYMQTLDVTIGRKVNRLKKGGVKQQERRTSAGAAVVDSGEMDSKKADVQDSDMREEAENEKVNVAMSLYGDATTPKNIEGEGASEQGKRSAPPEVPPAKEIAKPPIEEDGQSLPGKFELNQEEMKQEEKMDNTPSVKQEPGPDGSVEGQDLGQAQLEDEDERQVDVDLGALKSVSRLHARIG</sequence>
<dbReference type="Proteomes" id="UP001243375">
    <property type="component" value="Unassembled WGS sequence"/>
</dbReference>
<reference evidence="1" key="1">
    <citation type="submission" date="2023-04" db="EMBL/GenBank/DDBJ databases">
        <title>Draft Genome sequencing of Naganishia species isolated from polar environments using Oxford Nanopore Technology.</title>
        <authorList>
            <person name="Leo P."/>
            <person name="Venkateswaran K."/>
        </authorList>
    </citation>
    <scope>NUCLEOTIDE SEQUENCE</scope>
    <source>
        <strain evidence="1">MNA-CCFEE 5425</strain>
    </source>
</reference>
<name>A0ACC2XQ18_9TREE</name>
<evidence type="ECO:0000313" key="1">
    <source>
        <dbReference type="EMBL" id="KAJ9125459.1"/>
    </source>
</evidence>
<keyword evidence="2" id="KW-1185">Reference proteome</keyword>
<dbReference type="EMBL" id="JASBWU010000001">
    <property type="protein sequence ID" value="KAJ9125459.1"/>
    <property type="molecule type" value="Genomic_DNA"/>
</dbReference>